<gene>
    <name evidence="8" type="ORF">JX265_011840</name>
</gene>
<dbReference type="Proteomes" id="UP000829685">
    <property type="component" value="Unassembled WGS sequence"/>
</dbReference>
<dbReference type="InterPro" id="IPR011442">
    <property type="entry name" value="TAF6_C"/>
</dbReference>
<dbReference type="Gene3D" id="1.10.20.10">
    <property type="entry name" value="Histone, subunit A"/>
    <property type="match status" value="1"/>
</dbReference>
<evidence type="ECO:0000313" key="8">
    <source>
        <dbReference type="EMBL" id="KAI1856125.1"/>
    </source>
</evidence>
<dbReference type="GO" id="GO:0005669">
    <property type="term" value="C:transcription factor TFIID complex"/>
    <property type="evidence" value="ECO:0007669"/>
    <property type="project" value="InterPro"/>
</dbReference>
<comment type="similarity">
    <text evidence="2">Belongs to the TAF6 family.</text>
</comment>
<evidence type="ECO:0000256" key="3">
    <source>
        <dbReference type="ARBA" id="ARBA00023015"/>
    </source>
</evidence>
<dbReference type="InterPro" id="IPR046344">
    <property type="entry name" value="TAF6_C_sf"/>
</dbReference>
<evidence type="ECO:0000259" key="7">
    <source>
        <dbReference type="SMART" id="SM00803"/>
    </source>
</evidence>
<sequence length="578" mass="63650">MPGAWRPDARGQVVGCLAHHNTNTSLLQHLRISISNSFAIQAYGVRDVISVRASRSIDTPSSSDPMASSNATRAAAPQDAPSKSKEPALFWNPENVKDVAESLGIGNLGDEQLRTMAQEVEYRIGQVILTALRHMRQASRPNMTTEDVDRALQELDVEPLYGYDSTRPLRYGEASLGPGQPLFYMEDEEMDFEKMINIPLPKVPRDSTFTGEFAPSLGCAASRRTPLSSHRAPMLTTTRPEGHWLAIEGSQPAIPQNPTTSEARSQELLPKGPGANPALPALAGNQGASFRPAVKHIISQELTMYFGKVQAALLDDNPEPSVQDLRNAALESIRSDPGIHQLIPYFVNFISHEVTHHMDDIFVLRRMMELTDALVDNPEMFLDPYASSFSAAVLTCLLGRKLGTENGTDALKEQYQLREFAASLVGRICQKYAASNKMLRPKITRTCLKHFLDFNMPPAVWYSSILGLAASGGAEAVRILVLPNLKNFSEGMLQKLKEGGSEGNRIEFEAIMGAIIKAVRTLAPEQDLHMTNGVNGVSERETTELKDFVGEIIAERLVRLSDHRLIQLFLDARAFASH</sequence>
<keyword evidence="3" id="KW-0805">Transcription regulation</keyword>
<organism evidence="8 9">
    <name type="scientific">Neoarthrinium moseri</name>
    <dbReference type="NCBI Taxonomy" id="1658444"/>
    <lineage>
        <taxon>Eukaryota</taxon>
        <taxon>Fungi</taxon>
        <taxon>Dikarya</taxon>
        <taxon>Ascomycota</taxon>
        <taxon>Pezizomycotina</taxon>
        <taxon>Sordariomycetes</taxon>
        <taxon>Xylariomycetidae</taxon>
        <taxon>Amphisphaeriales</taxon>
        <taxon>Apiosporaceae</taxon>
        <taxon>Neoarthrinium</taxon>
    </lineage>
</organism>
<name>A0A9Q0AJ43_9PEZI</name>
<keyword evidence="5" id="KW-0539">Nucleus</keyword>
<dbReference type="GO" id="GO:0051123">
    <property type="term" value="P:RNA polymerase II preinitiation complex assembly"/>
    <property type="evidence" value="ECO:0007669"/>
    <property type="project" value="TreeGrafter"/>
</dbReference>
<dbReference type="GO" id="GO:0046695">
    <property type="term" value="C:SLIK (SAGA-like) complex"/>
    <property type="evidence" value="ECO:0007669"/>
    <property type="project" value="InterPro"/>
</dbReference>
<dbReference type="GO" id="GO:0016251">
    <property type="term" value="F:RNA polymerase II general transcription initiation factor activity"/>
    <property type="evidence" value="ECO:0007669"/>
    <property type="project" value="InterPro"/>
</dbReference>
<feature type="compositionally biased region" description="Polar residues" evidence="6">
    <location>
        <begin position="56"/>
        <end position="72"/>
    </location>
</feature>
<dbReference type="CDD" id="cd22932">
    <property type="entry name" value="HFD_TAF6L"/>
    <property type="match status" value="1"/>
</dbReference>
<dbReference type="AlphaFoldDB" id="A0A9Q0AJ43"/>
<dbReference type="PANTHER" id="PTHR10221">
    <property type="entry name" value="TRANSCRIPTION INITIATION FACTOR TFIID SUBUNIT 6"/>
    <property type="match status" value="1"/>
</dbReference>
<dbReference type="SUPFAM" id="SSF47113">
    <property type="entry name" value="Histone-fold"/>
    <property type="match status" value="1"/>
</dbReference>
<accession>A0A9Q0AJ43</accession>
<feature type="region of interest" description="Disordered" evidence="6">
    <location>
        <begin position="56"/>
        <end position="89"/>
    </location>
</feature>
<dbReference type="InterPro" id="IPR004823">
    <property type="entry name" value="TAF_TATA-bd_Histone-like_dom"/>
</dbReference>
<dbReference type="OrthoDB" id="361039at2759"/>
<protein>
    <recommendedName>
        <fullName evidence="7">TATA box binding protein associated factor (TAF) histone-like fold domain-containing protein</fullName>
    </recommendedName>
</protein>
<dbReference type="Gene3D" id="1.25.40.770">
    <property type="entry name" value="TAF6, C-terminal HEAT repeat domain"/>
    <property type="match status" value="1"/>
</dbReference>
<dbReference type="Pfam" id="PF07571">
    <property type="entry name" value="TAF6_C"/>
    <property type="match status" value="1"/>
</dbReference>
<reference evidence="8" key="1">
    <citation type="submission" date="2021-03" db="EMBL/GenBank/DDBJ databases">
        <title>Revisited historic fungal species revealed as producer of novel bioactive compounds through whole genome sequencing and comparative genomics.</title>
        <authorList>
            <person name="Vignolle G.A."/>
            <person name="Hochenegger N."/>
            <person name="Mach R.L."/>
            <person name="Mach-Aigner A.R."/>
            <person name="Javad Rahimi M."/>
            <person name="Salim K.A."/>
            <person name="Chan C.M."/>
            <person name="Lim L.B.L."/>
            <person name="Cai F."/>
            <person name="Druzhinina I.S."/>
            <person name="U'Ren J.M."/>
            <person name="Derntl C."/>
        </authorList>
    </citation>
    <scope>NUCLEOTIDE SEQUENCE</scope>
    <source>
        <strain evidence="8">TUCIM 5799</strain>
    </source>
</reference>
<dbReference type="PANTHER" id="PTHR10221:SF9">
    <property type="entry name" value="TRANSCRIPTION INITIATION FACTOR TFIID SUBUNIT 6"/>
    <property type="match status" value="1"/>
</dbReference>
<dbReference type="InterPro" id="IPR009072">
    <property type="entry name" value="Histone-fold"/>
</dbReference>
<dbReference type="GO" id="GO:0003713">
    <property type="term" value="F:transcription coactivator activity"/>
    <property type="evidence" value="ECO:0007669"/>
    <property type="project" value="TreeGrafter"/>
</dbReference>
<comment type="subcellular location">
    <subcellularLocation>
        <location evidence="1">Nucleus</location>
    </subcellularLocation>
</comment>
<evidence type="ECO:0000256" key="4">
    <source>
        <dbReference type="ARBA" id="ARBA00023163"/>
    </source>
</evidence>
<evidence type="ECO:0000256" key="1">
    <source>
        <dbReference type="ARBA" id="ARBA00004123"/>
    </source>
</evidence>
<keyword evidence="9" id="KW-1185">Reference proteome</keyword>
<feature type="domain" description="TATA box binding protein associated factor (TAF) histone-like fold" evidence="7">
    <location>
        <begin position="90"/>
        <end position="154"/>
    </location>
</feature>
<dbReference type="CDD" id="cd08050">
    <property type="entry name" value="TAF6C"/>
    <property type="match status" value="1"/>
</dbReference>
<dbReference type="InterPro" id="IPR037796">
    <property type="entry name" value="TAF6"/>
</dbReference>
<evidence type="ECO:0000256" key="6">
    <source>
        <dbReference type="SAM" id="MobiDB-lite"/>
    </source>
</evidence>
<evidence type="ECO:0000256" key="5">
    <source>
        <dbReference type="ARBA" id="ARBA00023242"/>
    </source>
</evidence>
<evidence type="ECO:0000313" key="9">
    <source>
        <dbReference type="Proteomes" id="UP000829685"/>
    </source>
</evidence>
<dbReference type="GO" id="GO:0046982">
    <property type="term" value="F:protein heterodimerization activity"/>
    <property type="evidence" value="ECO:0007669"/>
    <property type="project" value="InterPro"/>
</dbReference>
<evidence type="ECO:0000256" key="2">
    <source>
        <dbReference type="ARBA" id="ARBA00007688"/>
    </source>
</evidence>
<proteinExistence type="inferred from homology"/>
<comment type="caution">
    <text evidence="8">The sequence shown here is derived from an EMBL/GenBank/DDBJ whole genome shotgun (WGS) entry which is preliminary data.</text>
</comment>
<dbReference type="SMART" id="SM00803">
    <property type="entry name" value="TAF"/>
    <property type="match status" value="1"/>
</dbReference>
<dbReference type="EMBL" id="JAFIMR010000046">
    <property type="protein sequence ID" value="KAI1856125.1"/>
    <property type="molecule type" value="Genomic_DNA"/>
</dbReference>
<dbReference type="Pfam" id="PF02969">
    <property type="entry name" value="TAF"/>
    <property type="match status" value="1"/>
</dbReference>
<dbReference type="GO" id="GO:0000124">
    <property type="term" value="C:SAGA complex"/>
    <property type="evidence" value="ECO:0007669"/>
    <property type="project" value="InterPro"/>
</dbReference>
<keyword evidence="4" id="KW-0804">Transcription</keyword>